<feature type="signal peptide" evidence="1">
    <location>
        <begin position="1"/>
        <end position="20"/>
    </location>
</feature>
<evidence type="ECO:0000313" key="3">
    <source>
        <dbReference type="Proteomes" id="UP001302949"/>
    </source>
</evidence>
<name>A0ABU5Q919_9BACT</name>
<dbReference type="Proteomes" id="UP001302949">
    <property type="component" value="Unassembled WGS sequence"/>
</dbReference>
<organism evidence="2 3">
    <name type="scientific">Arcicella rigui</name>
    <dbReference type="NCBI Taxonomy" id="797020"/>
    <lineage>
        <taxon>Bacteria</taxon>
        <taxon>Pseudomonadati</taxon>
        <taxon>Bacteroidota</taxon>
        <taxon>Cytophagia</taxon>
        <taxon>Cytophagales</taxon>
        <taxon>Flectobacillaceae</taxon>
        <taxon>Arcicella</taxon>
    </lineage>
</organism>
<gene>
    <name evidence="2" type="ORF">VB248_08835</name>
</gene>
<dbReference type="EMBL" id="JAYFUM010000009">
    <property type="protein sequence ID" value="MEA5139238.1"/>
    <property type="molecule type" value="Genomic_DNA"/>
</dbReference>
<evidence type="ECO:0008006" key="4">
    <source>
        <dbReference type="Google" id="ProtNLM"/>
    </source>
</evidence>
<accession>A0ABU5Q919</accession>
<evidence type="ECO:0000256" key="1">
    <source>
        <dbReference type="SAM" id="SignalP"/>
    </source>
</evidence>
<keyword evidence="1" id="KW-0732">Signal</keyword>
<dbReference type="RefSeq" id="WP_323296401.1">
    <property type="nucleotide sequence ID" value="NZ_JAYFUM010000009.1"/>
</dbReference>
<reference evidence="2 3" key="1">
    <citation type="submission" date="2023-12" db="EMBL/GenBank/DDBJ databases">
        <title>Novel species of the genus Arcicella isolated from rivers.</title>
        <authorList>
            <person name="Lu H."/>
        </authorList>
    </citation>
    <scope>NUCLEOTIDE SEQUENCE [LARGE SCALE GENOMIC DNA]</scope>
    <source>
        <strain evidence="2 3">KCTC 23307</strain>
    </source>
</reference>
<proteinExistence type="predicted"/>
<comment type="caution">
    <text evidence="2">The sequence shown here is derived from an EMBL/GenBank/DDBJ whole genome shotgun (WGS) entry which is preliminary data.</text>
</comment>
<feature type="chain" id="PRO_5046866210" description="Outer membrane protein beta-barrel domain-containing protein" evidence="1">
    <location>
        <begin position="21"/>
        <end position="253"/>
    </location>
</feature>
<evidence type="ECO:0000313" key="2">
    <source>
        <dbReference type="EMBL" id="MEA5139238.1"/>
    </source>
</evidence>
<keyword evidence="3" id="KW-1185">Reference proteome</keyword>
<sequence>MKLSRIILLFLSFCPFLCTAQEESDWETQISIKTQFPIQHALGIEFISPIGLSSYFGLGQLSRNYTVLATNALPAKDENQAERQRFIKDKMKNGSVFEVGMNYYFGKKRKLYSGVNIQFQHFTLPATPKELFEKYNFGDQLALQNDLDDLLDRPIVQNFFENTLLTPNVNPIQLGFLLGFSIKIGKSEKLFLNPELNYQINLYTKTKVSASNPIGNILVNNIINPTIKQGSEESFGTFKLPSISLKFVYRFSN</sequence>
<protein>
    <recommendedName>
        <fullName evidence="4">Outer membrane protein beta-barrel domain-containing protein</fullName>
    </recommendedName>
</protein>